<proteinExistence type="inferred from homology"/>
<dbReference type="NCBIfam" id="NF033377">
    <property type="entry name" value="OMA_tautomer"/>
    <property type="match status" value="1"/>
</dbReference>
<reference evidence="3 4" key="1">
    <citation type="journal article" date="2024" name="Chem. Sci.">
        <title>Discovery of megapolipeptins by genome mining of a Burkholderiales bacteria collection.</title>
        <authorList>
            <person name="Paulo B.S."/>
            <person name="Recchia M.J.J."/>
            <person name="Lee S."/>
            <person name="Fergusson C.H."/>
            <person name="Romanowski S.B."/>
            <person name="Hernandez A."/>
            <person name="Krull N."/>
            <person name="Liu D.Y."/>
            <person name="Cavanagh H."/>
            <person name="Bos A."/>
            <person name="Gray C.A."/>
            <person name="Murphy B.T."/>
            <person name="Linington R.G."/>
            <person name="Eustaquio A.S."/>
        </authorList>
    </citation>
    <scope>NUCLEOTIDE SEQUENCE [LARGE SCALE GENOMIC DNA]</scope>
    <source>
        <strain evidence="3 4">RL21-008-BIB-B</strain>
    </source>
</reference>
<dbReference type="EC" id="5.3.2.8" evidence="3"/>
<dbReference type="Pfam" id="PF04303">
    <property type="entry name" value="PrpF"/>
    <property type="match status" value="1"/>
</dbReference>
<dbReference type="RefSeq" id="WP_408168501.1">
    <property type="nucleotide sequence ID" value="NZ_JAQQFR010000008.1"/>
</dbReference>
<dbReference type="Gene3D" id="3.10.310.10">
    <property type="entry name" value="Diaminopimelate Epimerase, Chain A, domain 1"/>
    <property type="match status" value="2"/>
</dbReference>
<protein>
    <submittedName>
        <fullName evidence="3">4-oxalomesaconate tautomerase</fullName>
        <ecNumber evidence="3">5.3.2.8</ecNumber>
    </submittedName>
</protein>
<comment type="caution">
    <text evidence="3">The sequence shown here is derived from an EMBL/GenBank/DDBJ whole genome shotgun (WGS) entry which is preliminary data.</text>
</comment>
<dbReference type="Proteomes" id="UP001629214">
    <property type="component" value="Unassembled WGS sequence"/>
</dbReference>
<dbReference type="InterPro" id="IPR047687">
    <property type="entry name" value="OMA_tautomer-like"/>
</dbReference>
<gene>
    <name evidence="3" type="ORF">PQR63_13935</name>
</gene>
<keyword evidence="4" id="KW-1185">Reference proteome</keyword>
<evidence type="ECO:0000256" key="2">
    <source>
        <dbReference type="ARBA" id="ARBA00023235"/>
    </source>
</evidence>
<dbReference type="GO" id="GO:0016853">
    <property type="term" value="F:isomerase activity"/>
    <property type="evidence" value="ECO:0007669"/>
    <property type="project" value="UniProtKB-KW"/>
</dbReference>
<dbReference type="PANTHER" id="PTHR43709">
    <property type="entry name" value="ACONITATE ISOMERASE-RELATED"/>
    <property type="match status" value="1"/>
</dbReference>
<dbReference type="EMBL" id="JAQQFR010000008">
    <property type="protein sequence ID" value="MFL9879493.1"/>
    <property type="molecule type" value="Genomic_DNA"/>
</dbReference>
<dbReference type="SUPFAM" id="SSF54506">
    <property type="entry name" value="Diaminopimelate epimerase-like"/>
    <property type="match status" value="2"/>
</dbReference>
<dbReference type="PANTHER" id="PTHR43709:SF3">
    <property type="entry name" value="ISOMERASE YBHH-RELATED"/>
    <property type="match status" value="1"/>
</dbReference>
<evidence type="ECO:0000313" key="3">
    <source>
        <dbReference type="EMBL" id="MFL9879493.1"/>
    </source>
</evidence>
<comment type="similarity">
    <text evidence="1">Belongs to the PrpF family.</text>
</comment>
<accession>A0ABW8ZB19</accession>
<sequence>MTQPTEASQRAIPCAFMRGGTSRGPFFLADDLPQDTATRDAVLLAVMGSPDPRQIDGLGGSDTLTSKVAIVSPSSLPGVDVDFLFAQVAVDKPLVDISPNCGNMLAGVGPFAIERGLVAIRGDLTPVVIYMVNSGNIATAMVQTTGGRVVYDGEARIAGVPGTSAPINIAFRDTAGSACGSLLPTGRTRDVFNGIEATCIDNGMPVVVMRAESFGKTGQETPQQLDADTEFKKRLEAVRLQAGELMGLGDVRNKVVPKMTIISPAANGGHISTRTFIPHRCHSAIGVLGAVSVASACKLPGSVAEGMATLPQGNDVEISVEHPSGEFTVALRTESGKESSTELHGSQMRFLSSGLLRTARMLLDGQVYVPHRVWP</sequence>
<name>A0ABW8ZB19_9BURK</name>
<keyword evidence="2 3" id="KW-0413">Isomerase</keyword>
<evidence type="ECO:0000256" key="1">
    <source>
        <dbReference type="ARBA" id="ARBA00007673"/>
    </source>
</evidence>
<dbReference type="InterPro" id="IPR007400">
    <property type="entry name" value="PrpF-like"/>
</dbReference>
<organism evidence="3 4">
    <name type="scientific">Herbaspirillum rhizosphaerae</name>
    <dbReference type="NCBI Taxonomy" id="346179"/>
    <lineage>
        <taxon>Bacteria</taxon>
        <taxon>Pseudomonadati</taxon>
        <taxon>Pseudomonadota</taxon>
        <taxon>Betaproteobacteria</taxon>
        <taxon>Burkholderiales</taxon>
        <taxon>Oxalobacteraceae</taxon>
        <taxon>Herbaspirillum</taxon>
    </lineage>
</organism>
<evidence type="ECO:0000313" key="4">
    <source>
        <dbReference type="Proteomes" id="UP001629214"/>
    </source>
</evidence>